<name>A0ABR1Z249_9PEZI</name>
<feature type="region of interest" description="Disordered" evidence="1">
    <location>
        <begin position="1"/>
        <end position="20"/>
    </location>
</feature>
<evidence type="ECO:0000313" key="3">
    <source>
        <dbReference type="Proteomes" id="UP001492380"/>
    </source>
</evidence>
<dbReference type="Proteomes" id="UP001492380">
    <property type="component" value="Unassembled WGS sequence"/>
</dbReference>
<keyword evidence="3" id="KW-1185">Reference proteome</keyword>
<dbReference type="EMBL" id="JBBWRZ010000001">
    <property type="protein sequence ID" value="KAK8246262.1"/>
    <property type="molecule type" value="Genomic_DNA"/>
</dbReference>
<evidence type="ECO:0000313" key="2">
    <source>
        <dbReference type="EMBL" id="KAK8246262.1"/>
    </source>
</evidence>
<comment type="caution">
    <text evidence="2">The sequence shown here is derived from an EMBL/GenBank/DDBJ whole genome shotgun (WGS) entry which is preliminary data.</text>
</comment>
<evidence type="ECO:0000256" key="1">
    <source>
        <dbReference type="SAM" id="MobiDB-lite"/>
    </source>
</evidence>
<organism evidence="2 3">
    <name type="scientific">Phyllosticta capitalensis</name>
    <dbReference type="NCBI Taxonomy" id="121624"/>
    <lineage>
        <taxon>Eukaryota</taxon>
        <taxon>Fungi</taxon>
        <taxon>Dikarya</taxon>
        <taxon>Ascomycota</taxon>
        <taxon>Pezizomycotina</taxon>
        <taxon>Dothideomycetes</taxon>
        <taxon>Dothideomycetes incertae sedis</taxon>
        <taxon>Botryosphaeriales</taxon>
        <taxon>Phyllostictaceae</taxon>
        <taxon>Phyllosticta</taxon>
    </lineage>
</organism>
<sequence length="378" mass="44282">MDRSDLGGQKKVSGPWPIPQLVDDAVRQDPSLQRLVKVSSHLTPNLSGPINDIFAYKNFVDHVDRDTKVPKPRISEKGYRNLALALRLATRLIEAEDFLDWWVHAAFGTPTEFMEDHPLLQKTTEYTDEHRQITREAIDSLSTLVVWKFDTFKGTDFSYARTQALQRKWTGPIHPIFSNDPRKVSSQVLIHEDFKEFAENLYDEASLEDQLQFSFLFAASIVHELTHCFGHSRRGNLKEEFLHEDEPSHEHGYSWEQAVFGGLIMSSNRKLDPTGPLVWHTWVDHENKRVSNGYRRMLVPINWIAGWFRTEFWNGEGCNEYPEKTLQFWEKSDKKVRLLRESDRLKTKRPFVMFQESEGEDEELIVHRRSKRHCRGIF</sequence>
<proteinExistence type="predicted"/>
<reference evidence="2 3" key="1">
    <citation type="submission" date="2024-04" db="EMBL/GenBank/DDBJ databases">
        <title>Phyllosticta paracitricarpa is synonymous to the EU quarantine fungus P. citricarpa based on phylogenomic analyses.</title>
        <authorList>
            <consortium name="Lawrence Berkeley National Laboratory"/>
            <person name="Van Ingen-Buijs V.A."/>
            <person name="Van Westerhoven A.C."/>
            <person name="Haridas S."/>
            <person name="Skiadas P."/>
            <person name="Martin F."/>
            <person name="Groenewald J.Z."/>
            <person name="Crous P.W."/>
            <person name="Seidl M.F."/>
        </authorList>
    </citation>
    <scope>NUCLEOTIDE SEQUENCE [LARGE SCALE GENOMIC DNA]</scope>
    <source>
        <strain evidence="2 3">CBS 123374</strain>
    </source>
</reference>
<protein>
    <submittedName>
        <fullName evidence="2">Uncharacterized protein</fullName>
    </submittedName>
</protein>
<gene>
    <name evidence="2" type="ORF">HDK90DRAFT_6560</name>
</gene>
<accession>A0ABR1Z249</accession>